<dbReference type="InterPro" id="IPR025160">
    <property type="entry name" value="AATF"/>
</dbReference>
<feature type="region of interest" description="Disordered" evidence="2">
    <location>
        <begin position="261"/>
        <end position="311"/>
    </location>
</feature>
<dbReference type="AlphaFoldDB" id="A0A3M7PW36"/>
<evidence type="ECO:0000256" key="2">
    <source>
        <dbReference type="SAM" id="MobiDB-lite"/>
    </source>
</evidence>
<reference evidence="5 6" key="1">
    <citation type="journal article" date="2018" name="Sci. Rep.">
        <title>Genomic signatures of local adaptation to the degree of environmental predictability in rotifers.</title>
        <authorList>
            <person name="Franch-Gras L."/>
            <person name="Hahn C."/>
            <person name="Garcia-Roger E.M."/>
            <person name="Carmona M.J."/>
            <person name="Serra M."/>
            <person name="Gomez A."/>
        </authorList>
    </citation>
    <scope>NUCLEOTIDE SEQUENCE [LARGE SCALE GENOMIC DNA]</scope>
    <source>
        <strain evidence="5">HYR1</strain>
    </source>
</reference>
<feature type="domain" description="AATF leucine zipper-containing" evidence="4">
    <location>
        <begin position="168"/>
        <end position="365"/>
    </location>
</feature>
<feature type="compositionally biased region" description="Acidic residues" evidence="2">
    <location>
        <begin position="290"/>
        <end position="311"/>
    </location>
</feature>
<evidence type="ECO:0000313" key="5">
    <source>
        <dbReference type="EMBL" id="RNA03184.1"/>
    </source>
</evidence>
<protein>
    <recommendedName>
        <fullName evidence="7">Protein AATF</fullName>
    </recommendedName>
</protein>
<evidence type="ECO:0008006" key="7">
    <source>
        <dbReference type="Google" id="ProtNLM"/>
    </source>
</evidence>
<evidence type="ECO:0000256" key="1">
    <source>
        <dbReference type="ARBA" id="ARBA00008966"/>
    </source>
</evidence>
<comment type="similarity">
    <text evidence="1">Belongs to the AATF family.</text>
</comment>
<evidence type="ECO:0000259" key="4">
    <source>
        <dbReference type="Pfam" id="PF13339"/>
    </source>
</evidence>
<evidence type="ECO:0000313" key="6">
    <source>
        <dbReference type="Proteomes" id="UP000276133"/>
    </source>
</evidence>
<dbReference type="Pfam" id="PF13339">
    <property type="entry name" value="AATF-Che1"/>
    <property type="match status" value="1"/>
</dbReference>
<dbReference type="InterPro" id="IPR039223">
    <property type="entry name" value="AATF/Bfr2"/>
</dbReference>
<comment type="caution">
    <text evidence="5">The sequence shown here is derived from an EMBL/GenBank/DDBJ whole genome shotgun (WGS) entry which is preliminary data.</text>
</comment>
<feature type="compositionally biased region" description="Acidic residues" evidence="2">
    <location>
        <begin position="84"/>
        <end position="137"/>
    </location>
</feature>
<organism evidence="5 6">
    <name type="scientific">Brachionus plicatilis</name>
    <name type="common">Marine rotifer</name>
    <name type="synonym">Brachionus muelleri</name>
    <dbReference type="NCBI Taxonomy" id="10195"/>
    <lineage>
        <taxon>Eukaryota</taxon>
        <taxon>Metazoa</taxon>
        <taxon>Spiralia</taxon>
        <taxon>Gnathifera</taxon>
        <taxon>Rotifera</taxon>
        <taxon>Eurotatoria</taxon>
        <taxon>Monogononta</taxon>
        <taxon>Pseudotrocha</taxon>
        <taxon>Ploima</taxon>
        <taxon>Brachionidae</taxon>
        <taxon>Brachionus</taxon>
    </lineage>
</organism>
<dbReference type="STRING" id="10195.A0A3M7PW36"/>
<keyword evidence="6" id="KW-1185">Reference proteome</keyword>
<dbReference type="Proteomes" id="UP000276133">
    <property type="component" value="Unassembled WGS sequence"/>
</dbReference>
<name>A0A3M7PW36_BRAPC</name>
<accession>A0A3M7PW36</accession>
<proteinExistence type="inferred from homology"/>
<dbReference type="GO" id="GO:0006357">
    <property type="term" value="P:regulation of transcription by RNA polymerase II"/>
    <property type="evidence" value="ECO:0007669"/>
    <property type="project" value="TreeGrafter"/>
</dbReference>
<feature type="compositionally biased region" description="Basic residues" evidence="2">
    <location>
        <begin position="142"/>
        <end position="152"/>
    </location>
</feature>
<feature type="region of interest" description="Disordered" evidence="2">
    <location>
        <begin position="51"/>
        <end position="160"/>
    </location>
</feature>
<sequence length="544" mass="64005">MSINLRDELNKLSSTAPLLKDIEYSDDETSAKVVEKSNEYEDELDFKALDQGNKRIRAPIGDLSEFGLKYKGKPISRKEINASDIDEDFDSENENGEEEDDGDDDEIDQDDDEEEEGDDDDDDDVDDDDEEEMEESDEGKKKINQKYQHKKSKNQEPLKLSNYNQKEEMEKGKAVKNQLNFWDNLVEARVRLQNVLNVVNQFPQFDQFDQILENLSEEFKPINEAQLKQNQESLNKVMNQLIELQQKLVQRNPETNYILNDLKLESQKSEQNESHGGPDLKRKMINSEGSSEESENDENDDDEEIYSDTDEEMRAEEIKQAKKEKKLKTFHFKSLSPDQFEDYLQKFNKSFLKYRDSTIQKWYDKTRLTTGKSFESLEKPILQQIEHILLDKERIIKRTQLKRGQYKICGKEEKIEDETDLESLKNRHLKDYDSEIFDDQDFYNQLLRELVERKSNNISDPIELSRKSIELQKLRAKNKKKVDTKASKGRKIKFEIHKPLVNFMAPVYRTSMSEEARNELFRSLFGGNQREEKQNSKNNDIDIS</sequence>
<feature type="domain" description="Apoptosis-antagonizing transcription factor C-terminal" evidence="3">
    <location>
        <begin position="443"/>
        <end position="525"/>
    </location>
</feature>
<dbReference type="PANTHER" id="PTHR15565:SF0">
    <property type="entry name" value="PROTEIN AATF"/>
    <property type="match status" value="1"/>
</dbReference>
<feature type="non-terminal residue" evidence="5">
    <location>
        <position position="544"/>
    </location>
</feature>
<gene>
    <name evidence="5" type="ORF">BpHYR1_024110</name>
</gene>
<dbReference type="Pfam" id="PF08164">
    <property type="entry name" value="TRAUB"/>
    <property type="match status" value="1"/>
</dbReference>
<feature type="compositionally biased region" description="Basic and acidic residues" evidence="2">
    <location>
        <begin position="262"/>
        <end position="282"/>
    </location>
</feature>
<dbReference type="EMBL" id="REGN01008600">
    <property type="protein sequence ID" value="RNA03184.1"/>
    <property type="molecule type" value="Genomic_DNA"/>
</dbReference>
<dbReference type="OrthoDB" id="5783963at2759"/>
<dbReference type="InterPro" id="IPR012617">
    <property type="entry name" value="AATF_C"/>
</dbReference>
<dbReference type="GO" id="GO:0005730">
    <property type="term" value="C:nucleolus"/>
    <property type="evidence" value="ECO:0007669"/>
    <property type="project" value="TreeGrafter"/>
</dbReference>
<evidence type="ECO:0000259" key="3">
    <source>
        <dbReference type="Pfam" id="PF08164"/>
    </source>
</evidence>
<dbReference type="PANTHER" id="PTHR15565">
    <property type="entry name" value="AATF PROTEIN APOPTOSIS ANTAGONIZING TRANSCRIPTION FACTOR"/>
    <property type="match status" value="1"/>
</dbReference>